<dbReference type="InterPro" id="IPR000086">
    <property type="entry name" value="NUDIX_hydrolase_dom"/>
</dbReference>
<feature type="domain" description="Nudix hydrolase" evidence="5">
    <location>
        <begin position="220"/>
        <end position="358"/>
    </location>
</feature>
<dbReference type="GO" id="GO:0046872">
    <property type="term" value="F:metal ion binding"/>
    <property type="evidence" value="ECO:0007669"/>
    <property type="project" value="UniProtKB-KW"/>
</dbReference>
<dbReference type="PANTHER" id="PTHR12629">
    <property type="entry name" value="DIPHOSPHOINOSITOL POLYPHOSPHATE PHOSPHOHYDROLASE"/>
    <property type="match status" value="1"/>
</dbReference>
<keyword evidence="2" id="KW-0378">Hydrolase</keyword>
<evidence type="ECO:0000256" key="1">
    <source>
        <dbReference type="ARBA" id="ARBA00022723"/>
    </source>
</evidence>
<dbReference type="GO" id="GO:0005737">
    <property type="term" value="C:cytoplasm"/>
    <property type="evidence" value="ECO:0007669"/>
    <property type="project" value="TreeGrafter"/>
</dbReference>
<accession>A0A090BFA6</accession>
<evidence type="ECO:0000256" key="2">
    <source>
        <dbReference type="ARBA" id="ARBA00022801"/>
    </source>
</evidence>
<name>A0A090BFA6_HYAAE</name>
<feature type="compositionally biased region" description="Low complexity" evidence="3">
    <location>
        <begin position="44"/>
        <end position="57"/>
    </location>
</feature>
<feature type="signal peptide" evidence="4">
    <location>
        <begin position="1"/>
        <end position="19"/>
    </location>
</feature>
<keyword evidence="1" id="KW-0479">Metal-binding</keyword>
<evidence type="ECO:0000259" key="5">
    <source>
        <dbReference type="PROSITE" id="PS51462"/>
    </source>
</evidence>
<dbReference type="PANTHER" id="PTHR12629:SF0">
    <property type="entry name" value="DIPHOSPHOINOSITOL-POLYPHOSPHATE DIPHOSPHATASE"/>
    <property type="match status" value="1"/>
</dbReference>
<protein>
    <submittedName>
        <fullName evidence="6">RxLR effector candidate protein</fullName>
    </submittedName>
</protein>
<dbReference type="GO" id="GO:0005634">
    <property type="term" value="C:nucleus"/>
    <property type="evidence" value="ECO:0007669"/>
    <property type="project" value="TreeGrafter"/>
</dbReference>
<dbReference type="Gene3D" id="3.90.79.10">
    <property type="entry name" value="Nucleoside Triphosphate Pyrophosphohydrolase"/>
    <property type="match status" value="1"/>
</dbReference>
<dbReference type="GO" id="GO:0016787">
    <property type="term" value="F:hydrolase activity"/>
    <property type="evidence" value="ECO:0007669"/>
    <property type="project" value="UniProtKB-KW"/>
</dbReference>
<dbReference type="InterPro" id="IPR015797">
    <property type="entry name" value="NUDIX_hydrolase-like_dom_sf"/>
</dbReference>
<keyword evidence="4" id="KW-0732">Signal</keyword>
<evidence type="ECO:0000313" key="6">
    <source>
        <dbReference type="EMBL" id="BAP68965.1"/>
    </source>
</evidence>
<proteinExistence type="evidence at transcript level"/>
<dbReference type="SUPFAM" id="SSF55811">
    <property type="entry name" value="Nudix"/>
    <property type="match status" value="1"/>
</dbReference>
<evidence type="ECO:0000256" key="3">
    <source>
        <dbReference type="SAM" id="MobiDB-lite"/>
    </source>
</evidence>
<dbReference type="Pfam" id="PF00293">
    <property type="entry name" value="NUDIX"/>
    <property type="match status" value="1"/>
</dbReference>
<organism evidence="6">
    <name type="scientific">Hyaloperonospora arabidopsidis (strain Emoy2)</name>
    <name type="common">Downy mildew agent</name>
    <name type="synonym">Peronospora arabidopsidis</name>
    <dbReference type="NCBI Taxonomy" id="559515"/>
    <lineage>
        <taxon>Eukaryota</taxon>
        <taxon>Sar</taxon>
        <taxon>Stramenopiles</taxon>
        <taxon>Oomycota</taxon>
        <taxon>Peronosporomycetes</taxon>
        <taxon>Peronosporales</taxon>
        <taxon>Peronosporaceae</taxon>
        <taxon>Hyaloperonospora</taxon>
    </lineage>
</organism>
<feature type="chain" id="PRO_5001853099" evidence="4">
    <location>
        <begin position="20"/>
        <end position="358"/>
    </location>
</feature>
<feature type="region of interest" description="Disordered" evidence="3">
    <location>
        <begin position="27"/>
        <end position="67"/>
    </location>
</feature>
<feature type="compositionally biased region" description="Polar residues" evidence="3">
    <location>
        <begin position="27"/>
        <end position="43"/>
    </location>
</feature>
<dbReference type="AlphaFoldDB" id="A0A090BFA6"/>
<dbReference type="PROSITE" id="PS51462">
    <property type="entry name" value="NUDIX"/>
    <property type="match status" value="1"/>
</dbReference>
<evidence type="ECO:0000256" key="4">
    <source>
        <dbReference type="SAM" id="SignalP"/>
    </source>
</evidence>
<dbReference type="EMBL" id="AB922389">
    <property type="protein sequence ID" value="BAP68965.1"/>
    <property type="molecule type" value="mRNA"/>
</dbReference>
<gene>
    <name evidence="6" type="primary">HaRxLL79c</name>
</gene>
<reference evidence="6" key="1">
    <citation type="journal article" date="2014" name="PLoS Pathog.">
        <title>Expression profiling during Arabidopsis/downy mildew interaction reveals a highly-expressed effector that attenuates responses to salicylic acid.</title>
        <authorList>
            <person name="Asai S."/>
            <person name="Rallapalli G."/>
            <person name="Piquerez S.J.M."/>
            <person name="Caillaud M.C."/>
            <person name="Furzer O.J."/>
            <person name="Ishaque N."/>
            <person name="Wirthmueller L."/>
            <person name="Fabro G."/>
            <person name="Shirasu K."/>
            <person name="Jones J.D.G."/>
        </authorList>
    </citation>
    <scope>NUCLEOTIDE SEQUENCE</scope>
    <source>
        <strain evidence="6">Emoy2</strain>
    </source>
</reference>
<sequence>MRSLPLVALVTRLLTYTAATPTSATTFSFESVGSSPTGANGQGTSSSSLRTPTSSSTELANDEDRTVSLTEGLGLKATEGAELLKGISGTGDKLVGATKLQDIAVMATEKTALEKQEAAAALKKGMKAKGNLGKEVLKGHGGSWVNMPGAGDHYVLTPDTKTQLARAEIERSKQVALFKPGQKTPDSLRKEMTITPGMKIVPENFLKSRVGRENERKDENRRVLTCSVVSNTDENPNHQVLLISSSNPKKKEWLLPKGGWDLDEEMLPSARREVIEEAGVRDFFCFSCRHLSLRQVTYDDAINILKDERPHMAAIVGDAAKRQKEPVDWINTQKRLGEKKKKERLQARLHPFSYFDRR</sequence>